<reference evidence="1 2" key="1">
    <citation type="journal article" date="2022" name="Nat. Ecol. Evol.">
        <title>A masculinizing supergene underlies an exaggerated male reproductive morph in a spider.</title>
        <authorList>
            <person name="Hendrickx F."/>
            <person name="De Corte Z."/>
            <person name="Sonet G."/>
            <person name="Van Belleghem S.M."/>
            <person name="Kostlbacher S."/>
            <person name="Vangestel C."/>
        </authorList>
    </citation>
    <scope>NUCLEOTIDE SEQUENCE [LARGE SCALE GENOMIC DNA]</scope>
    <source>
        <strain evidence="1">W744_W776</strain>
    </source>
</reference>
<dbReference type="EMBL" id="JAFNEN010000011">
    <property type="protein sequence ID" value="KAG8200888.1"/>
    <property type="molecule type" value="Genomic_DNA"/>
</dbReference>
<name>A0AAV6VXU9_9ARAC</name>
<protein>
    <submittedName>
        <fullName evidence="1">Uncharacterized protein</fullName>
    </submittedName>
</protein>
<proteinExistence type="predicted"/>
<sequence>MDLKTQCILDRHQVQNTKVAQVSPKLAPDHPTFDDSGPKEMTMEMPMQKSIINMSRLEGADKTPARPFVQVSKDPRKQTQFHESICSRPKDVINDAQLKSCRDSKPMGLLRVTVKDMESLWSKRGLHNKEKFNSGIDHLSTIPWSEVTCQTPNGTPGTDLEP</sequence>
<organism evidence="1 2">
    <name type="scientific">Oedothorax gibbosus</name>
    <dbReference type="NCBI Taxonomy" id="931172"/>
    <lineage>
        <taxon>Eukaryota</taxon>
        <taxon>Metazoa</taxon>
        <taxon>Ecdysozoa</taxon>
        <taxon>Arthropoda</taxon>
        <taxon>Chelicerata</taxon>
        <taxon>Arachnida</taxon>
        <taxon>Araneae</taxon>
        <taxon>Araneomorphae</taxon>
        <taxon>Entelegynae</taxon>
        <taxon>Araneoidea</taxon>
        <taxon>Linyphiidae</taxon>
        <taxon>Erigoninae</taxon>
        <taxon>Oedothorax</taxon>
    </lineage>
</organism>
<evidence type="ECO:0000313" key="1">
    <source>
        <dbReference type="EMBL" id="KAG8200888.1"/>
    </source>
</evidence>
<keyword evidence="2" id="KW-1185">Reference proteome</keyword>
<dbReference type="Proteomes" id="UP000827092">
    <property type="component" value="Unassembled WGS sequence"/>
</dbReference>
<dbReference type="AlphaFoldDB" id="A0AAV6VXU9"/>
<accession>A0AAV6VXU9</accession>
<evidence type="ECO:0000313" key="2">
    <source>
        <dbReference type="Proteomes" id="UP000827092"/>
    </source>
</evidence>
<comment type="caution">
    <text evidence="1">The sequence shown here is derived from an EMBL/GenBank/DDBJ whole genome shotgun (WGS) entry which is preliminary data.</text>
</comment>
<gene>
    <name evidence="1" type="ORF">JTE90_020528</name>
</gene>